<sequence length="78" mass="9260">MTYGYKLDQENIRELIKYLAAMQGITMLKLKDRVNEKYKKNDSIRNLGNKLRNKTFRVSELLEIADILGYDIYLQKKS</sequence>
<gene>
    <name evidence="1" type="ORF">IAC76_02955</name>
</gene>
<name>A0A9D9GX45_9BACT</name>
<dbReference type="EMBL" id="JADIND010000066">
    <property type="protein sequence ID" value="MBO8430325.1"/>
    <property type="molecule type" value="Genomic_DNA"/>
</dbReference>
<reference evidence="1" key="1">
    <citation type="submission" date="2020-10" db="EMBL/GenBank/DDBJ databases">
        <authorList>
            <person name="Gilroy R."/>
        </authorList>
    </citation>
    <scope>NUCLEOTIDE SEQUENCE</scope>
    <source>
        <strain evidence="1">10192</strain>
    </source>
</reference>
<evidence type="ECO:0000313" key="1">
    <source>
        <dbReference type="EMBL" id="MBO8430325.1"/>
    </source>
</evidence>
<organism evidence="1 2">
    <name type="scientific">Candidatus Scatousia excrementipullorum</name>
    <dbReference type="NCBI Taxonomy" id="2840936"/>
    <lineage>
        <taxon>Bacteria</taxon>
        <taxon>Candidatus Scatousia</taxon>
    </lineage>
</organism>
<proteinExistence type="predicted"/>
<comment type="caution">
    <text evidence="1">The sequence shown here is derived from an EMBL/GenBank/DDBJ whole genome shotgun (WGS) entry which is preliminary data.</text>
</comment>
<dbReference type="Proteomes" id="UP000823632">
    <property type="component" value="Unassembled WGS sequence"/>
</dbReference>
<evidence type="ECO:0000313" key="2">
    <source>
        <dbReference type="Proteomes" id="UP000823632"/>
    </source>
</evidence>
<protein>
    <submittedName>
        <fullName evidence="1">LLM class flavin-dependent oxidoreductase</fullName>
    </submittedName>
</protein>
<accession>A0A9D9GX45</accession>
<dbReference type="AlphaFoldDB" id="A0A9D9GX45"/>
<reference evidence="1" key="2">
    <citation type="journal article" date="2021" name="PeerJ">
        <title>Extensive microbial diversity within the chicken gut microbiome revealed by metagenomics and culture.</title>
        <authorList>
            <person name="Gilroy R."/>
            <person name="Ravi A."/>
            <person name="Getino M."/>
            <person name="Pursley I."/>
            <person name="Horton D.L."/>
            <person name="Alikhan N.F."/>
            <person name="Baker D."/>
            <person name="Gharbi K."/>
            <person name="Hall N."/>
            <person name="Watson M."/>
            <person name="Adriaenssens E.M."/>
            <person name="Foster-Nyarko E."/>
            <person name="Jarju S."/>
            <person name="Secka A."/>
            <person name="Antonio M."/>
            <person name="Oren A."/>
            <person name="Chaudhuri R.R."/>
            <person name="La Ragione R."/>
            <person name="Hildebrand F."/>
            <person name="Pallen M.J."/>
        </authorList>
    </citation>
    <scope>NUCLEOTIDE SEQUENCE</scope>
    <source>
        <strain evidence="1">10192</strain>
    </source>
</reference>